<dbReference type="Proteomes" id="UP000628775">
    <property type="component" value="Unassembled WGS sequence"/>
</dbReference>
<dbReference type="RefSeq" id="WP_188698656.1">
    <property type="nucleotide sequence ID" value="NZ_BMIR01000030.1"/>
</dbReference>
<evidence type="ECO:0000313" key="5">
    <source>
        <dbReference type="Proteomes" id="UP000628775"/>
    </source>
</evidence>
<name>A0A8J2YNM1_9BACL</name>
<evidence type="ECO:0000256" key="1">
    <source>
        <dbReference type="ARBA" id="ARBA00010928"/>
    </source>
</evidence>
<gene>
    <name evidence="4" type="ORF">GCM10011391_38150</name>
</gene>
<protein>
    <recommendedName>
        <fullName evidence="3">Gfo/Idh/MocA-like oxidoreductase N-terminal domain-containing protein</fullName>
    </recommendedName>
</protein>
<comment type="caution">
    <text evidence="4">The sequence shown here is derived from an EMBL/GenBank/DDBJ whole genome shotgun (WGS) entry which is preliminary data.</text>
</comment>
<reference evidence="4" key="1">
    <citation type="journal article" date="2014" name="Int. J. Syst. Evol. Microbiol.">
        <title>Complete genome sequence of Corynebacterium casei LMG S-19264T (=DSM 44701T), isolated from a smear-ripened cheese.</title>
        <authorList>
            <consortium name="US DOE Joint Genome Institute (JGI-PGF)"/>
            <person name="Walter F."/>
            <person name="Albersmeier A."/>
            <person name="Kalinowski J."/>
            <person name="Ruckert C."/>
        </authorList>
    </citation>
    <scope>NUCLEOTIDE SEQUENCE</scope>
    <source>
        <strain evidence="4">CGMCC 1.15371</strain>
    </source>
</reference>
<dbReference type="Pfam" id="PF01408">
    <property type="entry name" value="GFO_IDH_MocA"/>
    <property type="match status" value="1"/>
</dbReference>
<sequence>MGTSIRFSILGGNSYRAQYYFRIAKALPQLFQVSGAVVRDEKQGRRIEREWQVATYRNLDTLLEKETPDFVVISVRAGASMDYLLQLAEQGIAVLLETPPAADLEGLKALHERLSLRHARIQVAEQYHLHPIQQARLSIIQSGRLGEITETTVSISHFYHAVSLIRKMLGIHFEEVIIQGKSFQTTLVAGPNRAGYPTEERLVTVPRDLVWLDFGNKLGIYDFTQDQHRSWIRSNHLSVRGQRGELFDDRLTYLADYQTPIHMDLKRVNKGEKENQEGYFLYGIIAGEHWLYRNPFAPVRLYDDELAIAECLKRMFDYIQGGPSFYSLEEASQDHYLGLLMEKALKSGETIRSTQQPWVI</sequence>
<evidence type="ECO:0000259" key="3">
    <source>
        <dbReference type="Pfam" id="PF01408"/>
    </source>
</evidence>
<dbReference type="PANTHER" id="PTHR43708">
    <property type="entry name" value="CONSERVED EXPRESSED OXIDOREDUCTASE (EUROFUNG)"/>
    <property type="match status" value="1"/>
</dbReference>
<accession>A0A8J2YNM1</accession>
<keyword evidence="5" id="KW-1185">Reference proteome</keyword>
<organism evidence="4 5">
    <name type="scientific">Pullulanibacillus camelliae</name>
    <dbReference type="NCBI Taxonomy" id="1707096"/>
    <lineage>
        <taxon>Bacteria</taxon>
        <taxon>Bacillati</taxon>
        <taxon>Bacillota</taxon>
        <taxon>Bacilli</taxon>
        <taxon>Bacillales</taxon>
        <taxon>Sporolactobacillaceae</taxon>
        <taxon>Pullulanibacillus</taxon>
    </lineage>
</organism>
<dbReference type="InterPro" id="IPR000683">
    <property type="entry name" value="Gfo/Idh/MocA-like_OxRdtase_N"/>
</dbReference>
<dbReference type="Gene3D" id="3.40.50.720">
    <property type="entry name" value="NAD(P)-binding Rossmann-like Domain"/>
    <property type="match status" value="1"/>
</dbReference>
<evidence type="ECO:0000313" key="4">
    <source>
        <dbReference type="EMBL" id="GGE55506.1"/>
    </source>
</evidence>
<keyword evidence="2" id="KW-0560">Oxidoreductase</keyword>
<dbReference type="GO" id="GO:0016491">
    <property type="term" value="F:oxidoreductase activity"/>
    <property type="evidence" value="ECO:0007669"/>
    <property type="project" value="UniProtKB-KW"/>
</dbReference>
<dbReference type="PANTHER" id="PTHR43708:SF5">
    <property type="entry name" value="CONSERVED EXPRESSED OXIDOREDUCTASE (EUROFUNG)-RELATED"/>
    <property type="match status" value="1"/>
</dbReference>
<proteinExistence type="inferred from homology"/>
<dbReference type="SUPFAM" id="SSF51735">
    <property type="entry name" value="NAD(P)-binding Rossmann-fold domains"/>
    <property type="match status" value="1"/>
</dbReference>
<dbReference type="EMBL" id="BMIR01000030">
    <property type="protein sequence ID" value="GGE55506.1"/>
    <property type="molecule type" value="Genomic_DNA"/>
</dbReference>
<dbReference type="AlphaFoldDB" id="A0A8J2YNM1"/>
<dbReference type="InterPro" id="IPR051317">
    <property type="entry name" value="Gfo/Idh/MocA_oxidoreduct"/>
</dbReference>
<dbReference type="GO" id="GO:0000166">
    <property type="term" value="F:nucleotide binding"/>
    <property type="evidence" value="ECO:0007669"/>
    <property type="project" value="InterPro"/>
</dbReference>
<dbReference type="InterPro" id="IPR036291">
    <property type="entry name" value="NAD(P)-bd_dom_sf"/>
</dbReference>
<feature type="domain" description="Gfo/Idh/MocA-like oxidoreductase N-terminal" evidence="3">
    <location>
        <begin position="5"/>
        <end position="123"/>
    </location>
</feature>
<evidence type="ECO:0000256" key="2">
    <source>
        <dbReference type="ARBA" id="ARBA00023002"/>
    </source>
</evidence>
<reference evidence="4" key="2">
    <citation type="submission" date="2020-09" db="EMBL/GenBank/DDBJ databases">
        <authorList>
            <person name="Sun Q."/>
            <person name="Zhou Y."/>
        </authorList>
    </citation>
    <scope>NUCLEOTIDE SEQUENCE</scope>
    <source>
        <strain evidence="4">CGMCC 1.15371</strain>
    </source>
</reference>
<comment type="similarity">
    <text evidence="1">Belongs to the Gfo/Idh/MocA family.</text>
</comment>